<evidence type="ECO:0000313" key="2">
    <source>
        <dbReference type="EMBL" id="MFI1967159.1"/>
    </source>
</evidence>
<reference evidence="2 3" key="1">
    <citation type="submission" date="2024-10" db="EMBL/GenBank/DDBJ databases">
        <title>The Natural Products Discovery Center: Release of the First 8490 Sequenced Strains for Exploring Actinobacteria Biosynthetic Diversity.</title>
        <authorList>
            <person name="Kalkreuter E."/>
            <person name="Kautsar S.A."/>
            <person name="Yang D."/>
            <person name="Bader C.D."/>
            <person name="Teijaro C.N."/>
            <person name="Fluegel L."/>
            <person name="Davis C.M."/>
            <person name="Simpson J.R."/>
            <person name="Lauterbach L."/>
            <person name="Steele A.D."/>
            <person name="Gui C."/>
            <person name="Meng S."/>
            <person name="Li G."/>
            <person name="Viehrig K."/>
            <person name="Ye F."/>
            <person name="Su P."/>
            <person name="Kiefer A.F."/>
            <person name="Nichols A."/>
            <person name="Cepeda A.J."/>
            <person name="Yan W."/>
            <person name="Fan B."/>
            <person name="Jiang Y."/>
            <person name="Adhikari A."/>
            <person name="Zheng C.-J."/>
            <person name="Schuster L."/>
            <person name="Cowan T.M."/>
            <person name="Smanski M.J."/>
            <person name="Chevrette M.G."/>
            <person name="De Carvalho L.P.S."/>
            <person name="Shen B."/>
        </authorList>
    </citation>
    <scope>NUCLEOTIDE SEQUENCE [LARGE SCALE GENOMIC DNA]</scope>
    <source>
        <strain evidence="2 3">NPDC020327</strain>
    </source>
</reference>
<keyword evidence="3" id="KW-1185">Reference proteome</keyword>
<dbReference type="RefSeq" id="WP_055473178.1">
    <property type="nucleotide sequence ID" value="NZ_JBIRWE010000014.1"/>
</dbReference>
<proteinExistence type="predicted"/>
<keyword evidence="1" id="KW-0472">Membrane</keyword>
<gene>
    <name evidence="2" type="ORF">ACH429_24080</name>
</gene>
<feature type="transmembrane region" description="Helical" evidence="1">
    <location>
        <begin position="21"/>
        <end position="41"/>
    </location>
</feature>
<evidence type="ECO:0000313" key="3">
    <source>
        <dbReference type="Proteomes" id="UP001611548"/>
    </source>
</evidence>
<keyword evidence="1" id="KW-1133">Transmembrane helix</keyword>
<sequence length="70" mass="7518">MSARTHPWTTPPARGSYETRLPWWAIALPSVAFAALLMLLVGPSGAHAATNGAEPGLGLVLERVQEVLRR</sequence>
<accession>A0ABW7UX36</accession>
<organism evidence="2 3">
    <name type="scientific">Streptomyces pathocidini</name>
    <dbReference type="NCBI Taxonomy" id="1650571"/>
    <lineage>
        <taxon>Bacteria</taxon>
        <taxon>Bacillati</taxon>
        <taxon>Actinomycetota</taxon>
        <taxon>Actinomycetes</taxon>
        <taxon>Kitasatosporales</taxon>
        <taxon>Streptomycetaceae</taxon>
        <taxon>Streptomyces</taxon>
    </lineage>
</organism>
<dbReference type="Proteomes" id="UP001611548">
    <property type="component" value="Unassembled WGS sequence"/>
</dbReference>
<name>A0ABW7UX36_9ACTN</name>
<evidence type="ECO:0000256" key="1">
    <source>
        <dbReference type="SAM" id="Phobius"/>
    </source>
</evidence>
<dbReference type="EMBL" id="JBIRWE010000014">
    <property type="protein sequence ID" value="MFI1967159.1"/>
    <property type="molecule type" value="Genomic_DNA"/>
</dbReference>
<keyword evidence="1" id="KW-0812">Transmembrane</keyword>
<comment type="caution">
    <text evidence="2">The sequence shown here is derived from an EMBL/GenBank/DDBJ whole genome shotgun (WGS) entry which is preliminary data.</text>
</comment>
<protein>
    <recommendedName>
        <fullName evidence="4">Secreted protein</fullName>
    </recommendedName>
</protein>
<evidence type="ECO:0008006" key="4">
    <source>
        <dbReference type="Google" id="ProtNLM"/>
    </source>
</evidence>